<gene>
    <name evidence="2" type="ORF">GCM10009754_31100</name>
</gene>
<protein>
    <recommendedName>
        <fullName evidence="4">Catalase</fullName>
    </recommendedName>
</protein>
<feature type="compositionally biased region" description="Low complexity" evidence="1">
    <location>
        <begin position="103"/>
        <end position="115"/>
    </location>
</feature>
<comment type="caution">
    <text evidence="2">The sequence shown here is derived from an EMBL/GenBank/DDBJ whole genome shotgun (WGS) entry which is preliminary data.</text>
</comment>
<accession>A0ABN2QUV4</accession>
<evidence type="ECO:0008006" key="4">
    <source>
        <dbReference type="Google" id="ProtNLM"/>
    </source>
</evidence>
<evidence type="ECO:0000256" key="1">
    <source>
        <dbReference type="SAM" id="MobiDB-lite"/>
    </source>
</evidence>
<keyword evidence="3" id="KW-1185">Reference proteome</keyword>
<feature type="region of interest" description="Disordered" evidence="1">
    <location>
        <begin position="76"/>
        <end position="125"/>
    </location>
</feature>
<dbReference type="Proteomes" id="UP001501116">
    <property type="component" value="Unassembled WGS sequence"/>
</dbReference>
<sequence length="125" mass="13277">MPTICYRPVTQVAGTRFAPHDGRCPDYGAAGAKQFPDIVRTRFHRGPIVHTSQSFLTGREVDSRVFAGGTVPWAVNYDRAPPAGSAGPAGSTRTRPRSPGCPSRSTRTASAATRAAPDKLALRAE</sequence>
<evidence type="ECO:0000313" key="2">
    <source>
        <dbReference type="EMBL" id="GAA1958561.1"/>
    </source>
</evidence>
<feature type="compositionally biased region" description="Basic and acidic residues" evidence="1">
    <location>
        <begin position="116"/>
        <end position="125"/>
    </location>
</feature>
<reference evidence="2 3" key="1">
    <citation type="journal article" date="2019" name="Int. J. Syst. Evol. Microbiol.">
        <title>The Global Catalogue of Microorganisms (GCM) 10K type strain sequencing project: providing services to taxonomists for standard genome sequencing and annotation.</title>
        <authorList>
            <consortium name="The Broad Institute Genomics Platform"/>
            <consortium name="The Broad Institute Genome Sequencing Center for Infectious Disease"/>
            <person name="Wu L."/>
            <person name="Ma J."/>
        </authorList>
    </citation>
    <scope>NUCLEOTIDE SEQUENCE [LARGE SCALE GENOMIC DNA]</scope>
    <source>
        <strain evidence="2 3">JCM 14545</strain>
    </source>
</reference>
<dbReference type="EMBL" id="BAAANN010000011">
    <property type="protein sequence ID" value="GAA1958561.1"/>
    <property type="molecule type" value="Genomic_DNA"/>
</dbReference>
<organism evidence="2 3">
    <name type="scientific">Amycolatopsis minnesotensis</name>
    <dbReference type="NCBI Taxonomy" id="337894"/>
    <lineage>
        <taxon>Bacteria</taxon>
        <taxon>Bacillati</taxon>
        <taxon>Actinomycetota</taxon>
        <taxon>Actinomycetes</taxon>
        <taxon>Pseudonocardiales</taxon>
        <taxon>Pseudonocardiaceae</taxon>
        <taxon>Amycolatopsis</taxon>
    </lineage>
</organism>
<feature type="compositionally biased region" description="Low complexity" evidence="1">
    <location>
        <begin position="80"/>
        <end position="91"/>
    </location>
</feature>
<proteinExistence type="predicted"/>
<name>A0ABN2QUV4_9PSEU</name>
<evidence type="ECO:0000313" key="3">
    <source>
        <dbReference type="Proteomes" id="UP001501116"/>
    </source>
</evidence>